<protein>
    <submittedName>
        <fullName evidence="1">Uncharacterized protein</fullName>
    </submittedName>
</protein>
<sequence length="92" mass="10966">MPEKKYPKITKKDLGDGVKKWKKENEWEEEFEDECGHCYCETADAVYLKLIKSDKWLENLIEDCIGETDWNNTIKVKIKTRKGKIVIERIEE</sequence>
<accession>A0A0F9HWX2</accession>
<organism evidence="1">
    <name type="scientific">marine sediment metagenome</name>
    <dbReference type="NCBI Taxonomy" id="412755"/>
    <lineage>
        <taxon>unclassified sequences</taxon>
        <taxon>metagenomes</taxon>
        <taxon>ecological metagenomes</taxon>
    </lineage>
</organism>
<dbReference type="EMBL" id="LAZR01013939">
    <property type="protein sequence ID" value="KKM19652.1"/>
    <property type="molecule type" value="Genomic_DNA"/>
</dbReference>
<reference evidence="1" key="1">
    <citation type="journal article" date="2015" name="Nature">
        <title>Complex archaea that bridge the gap between prokaryotes and eukaryotes.</title>
        <authorList>
            <person name="Spang A."/>
            <person name="Saw J.H."/>
            <person name="Jorgensen S.L."/>
            <person name="Zaremba-Niedzwiedzka K."/>
            <person name="Martijn J."/>
            <person name="Lind A.E."/>
            <person name="van Eijk R."/>
            <person name="Schleper C."/>
            <person name="Guy L."/>
            <person name="Ettema T.J."/>
        </authorList>
    </citation>
    <scope>NUCLEOTIDE SEQUENCE</scope>
</reference>
<comment type="caution">
    <text evidence="1">The sequence shown here is derived from an EMBL/GenBank/DDBJ whole genome shotgun (WGS) entry which is preliminary data.</text>
</comment>
<gene>
    <name evidence="1" type="ORF">LCGC14_1653470</name>
</gene>
<proteinExistence type="predicted"/>
<evidence type="ECO:0000313" key="1">
    <source>
        <dbReference type="EMBL" id="KKM19652.1"/>
    </source>
</evidence>
<dbReference type="AlphaFoldDB" id="A0A0F9HWX2"/>
<name>A0A0F9HWX2_9ZZZZ</name>